<protein>
    <submittedName>
        <fullName evidence="2">Uncharacterized protein</fullName>
    </submittedName>
</protein>
<dbReference type="EMBL" id="JAMQYH010000003">
    <property type="protein sequence ID" value="KAJ1693638.1"/>
    <property type="molecule type" value="Genomic_DNA"/>
</dbReference>
<dbReference type="OrthoDB" id="1717578at2759"/>
<feature type="region of interest" description="Disordered" evidence="1">
    <location>
        <begin position="1"/>
        <end position="106"/>
    </location>
</feature>
<evidence type="ECO:0000256" key="1">
    <source>
        <dbReference type="SAM" id="MobiDB-lite"/>
    </source>
</evidence>
<feature type="compositionally biased region" description="Basic and acidic residues" evidence="1">
    <location>
        <begin position="53"/>
        <end position="65"/>
    </location>
</feature>
<dbReference type="AlphaFoldDB" id="A0A9Q0CGT4"/>
<proteinExistence type="predicted"/>
<dbReference type="Proteomes" id="UP001151287">
    <property type="component" value="Unassembled WGS sequence"/>
</dbReference>
<feature type="compositionally biased region" description="Basic and acidic residues" evidence="1">
    <location>
        <begin position="1"/>
        <end position="27"/>
    </location>
</feature>
<evidence type="ECO:0000313" key="3">
    <source>
        <dbReference type="Proteomes" id="UP001151287"/>
    </source>
</evidence>
<name>A0A9Q0CGT4_9POAL</name>
<organism evidence="2 3">
    <name type="scientific">Rhynchospora breviuscula</name>
    <dbReference type="NCBI Taxonomy" id="2022672"/>
    <lineage>
        <taxon>Eukaryota</taxon>
        <taxon>Viridiplantae</taxon>
        <taxon>Streptophyta</taxon>
        <taxon>Embryophyta</taxon>
        <taxon>Tracheophyta</taxon>
        <taxon>Spermatophyta</taxon>
        <taxon>Magnoliopsida</taxon>
        <taxon>Liliopsida</taxon>
        <taxon>Poales</taxon>
        <taxon>Cyperaceae</taxon>
        <taxon>Cyperoideae</taxon>
        <taxon>Rhynchosporeae</taxon>
        <taxon>Rhynchospora</taxon>
    </lineage>
</organism>
<comment type="caution">
    <text evidence="2">The sequence shown here is derived from an EMBL/GenBank/DDBJ whole genome shotgun (WGS) entry which is preliminary data.</text>
</comment>
<evidence type="ECO:0000313" key="2">
    <source>
        <dbReference type="EMBL" id="KAJ1693638.1"/>
    </source>
</evidence>
<gene>
    <name evidence="2" type="ORF">LUZ63_010336</name>
</gene>
<keyword evidence="3" id="KW-1185">Reference proteome</keyword>
<accession>A0A9Q0CGT4</accession>
<reference evidence="2" key="1">
    <citation type="journal article" date="2022" name="Cell">
        <title>Repeat-based holocentromeres influence genome architecture and karyotype evolution.</title>
        <authorList>
            <person name="Hofstatter P.G."/>
            <person name="Thangavel G."/>
            <person name="Lux T."/>
            <person name="Neumann P."/>
            <person name="Vondrak T."/>
            <person name="Novak P."/>
            <person name="Zhang M."/>
            <person name="Costa L."/>
            <person name="Castellani M."/>
            <person name="Scott A."/>
            <person name="Toegelov H."/>
            <person name="Fuchs J."/>
            <person name="Mata-Sucre Y."/>
            <person name="Dias Y."/>
            <person name="Vanzela A.L.L."/>
            <person name="Huettel B."/>
            <person name="Almeida C.C.S."/>
            <person name="Simkova H."/>
            <person name="Souza G."/>
            <person name="Pedrosa-Harand A."/>
            <person name="Macas J."/>
            <person name="Mayer K.F.X."/>
            <person name="Houben A."/>
            <person name="Marques A."/>
        </authorList>
    </citation>
    <scope>NUCLEOTIDE SEQUENCE</scope>
    <source>
        <strain evidence="2">RhyBre1mFocal</strain>
    </source>
</reference>
<sequence>MEKYLPEEDNSDRAKNADDRKVRDDSTRQPQAPNILELKPVTREAYGGGLYASEDKTAVNKERAQPRASAMQSADGPEQRAPKPKHKPPPSTGDRDLDITGQSYIQ</sequence>